<evidence type="ECO:0008006" key="3">
    <source>
        <dbReference type="Google" id="ProtNLM"/>
    </source>
</evidence>
<dbReference type="EMBL" id="QJKJ01012678">
    <property type="protein sequence ID" value="RDX68112.1"/>
    <property type="molecule type" value="Genomic_DNA"/>
</dbReference>
<feature type="non-terminal residue" evidence="1">
    <location>
        <position position="1"/>
    </location>
</feature>
<sequence>DLGSWKLSEVIAQYSRRTPVDGNLNVWPSVVHHRRPSKAIVTKGRFFGNSEFLTLYSRKAGLGYIGTNKEGRTRRKAQSQRLTKPDLYCHFISGGIISPDQIAMIEVGPNGYNQDLINKIHFNDNATLVCDDANKSSGQDEGESLEADALVELERLIKQEEPKFQSMVEDLKVINRGGKEEEKEIWVGKQMPSDLKQKLVELLKEYADVFAWSYRDMLGLDNNIVEHKLPLHPNVVPVRQQLRRMKPKVILKIKEEVEKQWNAEILAVAEYPQWVANIVSVPKKDGKIRMCVDYRDLNRASSKDNFLLPHIDMLVDNTA</sequence>
<protein>
    <recommendedName>
        <fullName evidence="3">Reverse transcriptase domain-containing protein</fullName>
    </recommendedName>
</protein>
<comment type="caution">
    <text evidence="1">The sequence shown here is derived from an EMBL/GenBank/DDBJ whole genome shotgun (WGS) entry which is preliminary data.</text>
</comment>
<dbReference type="SUPFAM" id="SSF56672">
    <property type="entry name" value="DNA/RNA polymerases"/>
    <property type="match status" value="1"/>
</dbReference>
<gene>
    <name evidence="1" type="ORF">CR513_52931</name>
</gene>
<dbReference type="InterPro" id="IPR053134">
    <property type="entry name" value="RNA-dir_DNA_polymerase"/>
</dbReference>
<dbReference type="Proteomes" id="UP000257109">
    <property type="component" value="Unassembled WGS sequence"/>
</dbReference>
<evidence type="ECO:0000313" key="1">
    <source>
        <dbReference type="EMBL" id="RDX68112.1"/>
    </source>
</evidence>
<organism evidence="1 2">
    <name type="scientific">Mucuna pruriens</name>
    <name type="common">Velvet bean</name>
    <name type="synonym">Dolichos pruriens</name>
    <dbReference type="NCBI Taxonomy" id="157652"/>
    <lineage>
        <taxon>Eukaryota</taxon>
        <taxon>Viridiplantae</taxon>
        <taxon>Streptophyta</taxon>
        <taxon>Embryophyta</taxon>
        <taxon>Tracheophyta</taxon>
        <taxon>Spermatophyta</taxon>
        <taxon>Magnoliopsida</taxon>
        <taxon>eudicotyledons</taxon>
        <taxon>Gunneridae</taxon>
        <taxon>Pentapetalae</taxon>
        <taxon>rosids</taxon>
        <taxon>fabids</taxon>
        <taxon>Fabales</taxon>
        <taxon>Fabaceae</taxon>
        <taxon>Papilionoideae</taxon>
        <taxon>50 kb inversion clade</taxon>
        <taxon>NPAAA clade</taxon>
        <taxon>indigoferoid/millettioid clade</taxon>
        <taxon>Phaseoleae</taxon>
        <taxon>Mucuna</taxon>
    </lineage>
</organism>
<dbReference type="STRING" id="157652.A0A371EPZ0"/>
<dbReference type="AlphaFoldDB" id="A0A371EPZ0"/>
<dbReference type="Gene3D" id="3.10.10.10">
    <property type="entry name" value="HIV Type 1 Reverse Transcriptase, subunit A, domain 1"/>
    <property type="match status" value="1"/>
</dbReference>
<dbReference type="PANTHER" id="PTHR24559:SF457">
    <property type="entry name" value="RNA-DIRECTED DNA POLYMERASE HOMOLOG"/>
    <property type="match status" value="1"/>
</dbReference>
<reference evidence="1" key="1">
    <citation type="submission" date="2018-05" db="EMBL/GenBank/DDBJ databases">
        <title>Draft genome of Mucuna pruriens seed.</title>
        <authorList>
            <person name="Nnadi N.E."/>
            <person name="Vos R."/>
            <person name="Hasami M.H."/>
            <person name="Devisetty U.K."/>
            <person name="Aguiy J.C."/>
        </authorList>
    </citation>
    <scope>NUCLEOTIDE SEQUENCE [LARGE SCALE GENOMIC DNA]</scope>
    <source>
        <strain evidence="1">JCA_2017</strain>
    </source>
</reference>
<evidence type="ECO:0000313" key="2">
    <source>
        <dbReference type="Proteomes" id="UP000257109"/>
    </source>
</evidence>
<dbReference type="PANTHER" id="PTHR24559">
    <property type="entry name" value="TRANSPOSON TY3-I GAG-POL POLYPROTEIN"/>
    <property type="match status" value="1"/>
</dbReference>
<proteinExistence type="predicted"/>
<name>A0A371EPZ0_MUCPR</name>
<accession>A0A371EPZ0</accession>
<dbReference type="InterPro" id="IPR043502">
    <property type="entry name" value="DNA/RNA_pol_sf"/>
</dbReference>
<keyword evidence="2" id="KW-1185">Reference proteome</keyword>